<feature type="transmembrane region" description="Helical" evidence="9">
    <location>
        <begin position="374"/>
        <end position="399"/>
    </location>
</feature>
<dbReference type="SUPFAM" id="SSF161093">
    <property type="entry name" value="MgtE membrane domain-like"/>
    <property type="match status" value="2"/>
</dbReference>
<dbReference type="AlphaFoldDB" id="A0A9X9S4V6"/>
<dbReference type="PANTHER" id="PTHR16228">
    <property type="entry name" value="DIVALENT CATION TRANSPORTER SOLUTE CARRIER FAMILY 41"/>
    <property type="match status" value="1"/>
</dbReference>
<evidence type="ECO:0000313" key="12">
    <source>
        <dbReference type="Proteomes" id="UP001163096"/>
    </source>
</evidence>
<keyword evidence="12" id="KW-1185">Reference proteome</keyword>
<reference evidence="11" key="1">
    <citation type="submission" date="2022-11" db="EMBL/GenBank/DDBJ databases">
        <title>Complete genome sequence of Methanogenium organophilum DSM 3596.</title>
        <authorList>
            <person name="Chen S.-C."/>
            <person name="Lai S.-J."/>
            <person name="You Y.-T."/>
        </authorList>
    </citation>
    <scope>NUCLEOTIDE SEQUENCE</scope>
    <source>
        <strain evidence="11">DSM 3596</strain>
    </source>
</reference>
<feature type="transmembrane region" description="Helical" evidence="9">
    <location>
        <begin position="308"/>
        <end position="333"/>
    </location>
</feature>
<keyword evidence="6 9" id="KW-1133">Transmembrane helix</keyword>
<evidence type="ECO:0000256" key="7">
    <source>
        <dbReference type="ARBA" id="ARBA00023065"/>
    </source>
</evidence>
<evidence type="ECO:0000313" key="11">
    <source>
        <dbReference type="EMBL" id="WAI01515.1"/>
    </source>
</evidence>
<dbReference type="RefSeq" id="WP_268186751.1">
    <property type="nucleotide sequence ID" value="NZ_CP113361.1"/>
</dbReference>
<dbReference type="Pfam" id="PF01769">
    <property type="entry name" value="MgtE"/>
    <property type="match status" value="2"/>
</dbReference>
<accession>A0A9X9S4V6</accession>
<comment type="subcellular location">
    <subcellularLocation>
        <location evidence="1">Membrane</location>
        <topology evidence="1">Multi-pass membrane protein</topology>
    </subcellularLocation>
</comment>
<evidence type="ECO:0000256" key="1">
    <source>
        <dbReference type="ARBA" id="ARBA00004141"/>
    </source>
</evidence>
<feature type="transmembrane region" description="Helical" evidence="9">
    <location>
        <begin position="228"/>
        <end position="248"/>
    </location>
</feature>
<sequence>MMLQLQISSQIRLFLTGFAALLICAFAASAAGIYLGSARDVIALLPGLMVMVPPSINMRGSISGVLASRLSSSMHLGAFDVEFSRESVLGSNLRASFLTTVIIGFWLGLIVAGICAVFGIEGLSVIDYVVISVVSGIVSGLIVMGITLIVVLISYRFGLDLDMIAAPTVTTAGDIVTLPVLVVTTLFFVTLAPVVLNILFGIVILLTAASLVYSVYLDEPVFEINREILPLLLFLSFVGTLAGLTYTLDLEQLIEFAVFLIIIPPFTGLCGSIAGILCSRLATGMHMGEIDAKVRPERPVLEQFGGSYLYALFVFPLIGLIAQEASGLMGIASPGLFELITICTVSGMIVITIVNIIAYATAGLSFRYGLDPDNFGIPVITSTIDLVGAAILVAVINILV</sequence>
<dbReference type="PANTHER" id="PTHR16228:SF7">
    <property type="entry name" value="SLC41A_MGTE INTEGRAL MEMBRANE DOMAIN-CONTAINING PROTEIN"/>
    <property type="match status" value="1"/>
</dbReference>
<dbReference type="GeneID" id="76833673"/>
<keyword evidence="7" id="KW-0406">Ion transport</keyword>
<protein>
    <submittedName>
        <fullName evidence="11">Magnesium transporter</fullName>
    </submittedName>
</protein>
<dbReference type="KEGG" id="mou:OU421_01185"/>
<keyword evidence="3" id="KW-0813">Transport</keyword>
<keyword evidence="4 9" id="KW-0812">Transmembrane</keyword>
<comment type="similarity">
    <text evidence="2">Belongs to the SLC41A transporter family.</text>
</comment>
<feature type="domain" description="SLC41A/MgtE integral membrane" evidence="10">
    <location>
        <begin position="52"/>
        <end position="183"/>
    </location>
</feature>
<feature type="transmembrane region" description="Helical" evidence="9">
    <location>
        <begin position="164"/>
        <end position="188"/>
    </location>
</feature>
<evidence type="ECO:0000256" key="9">
    <source>
        <dbReference type="SAM" id="Phobius"/>
    </source>
</evidence>
<dbReference type="Proteomes" id="UP001163096">
    <property type="component" value="Chromosome"/>
</dbReference>
<evidence type="ECO:0000256" key="4">
    <source>
        <dbReference type="ARBA" id="ARBA00022692"/>
    </source>
</evidence>
<evidence type="ECO:0000256" key="3">
    <source>
        <dbReference type="ARBA" id="ARBA00022448"/>
    </source>
</evidence>
<dbReference type="InterPro" id="IPR006667">
    <property type="entry name" value="SLC41_membr_dom"/>
</dbReference>
<feature type="transmembrane region" description="Helical" evidence="9">
    <location>
        <begin position="126"/>
        <end position="152"/>
    </location>
</feature>
<feature type="transmembrane region" description="Helical" evidence="9">
    <location>
        <begin position="95"/>
        <end position="120"/>
    </location>
</feature>
<keyword evidence="5" id="KW-0460">Magnesium</keyword>
<gene>
    <name evidence="11" type="ORF">OU421_01185</name>
</gene>
<name>A0A9X9S4V6_METOG</name>
<dbReference type="GO" id="GO:0008324">
    <property type="term" value="F:monoatomic cation transmembrane transporter activity"/>
    <property type="evidence" value="ECO:0007669"/>
    <property type="project" value="InterPro"/>
</dbReference>
<evidence type="ECO:0000256" key="5">
    <source>
        <dbReference type="ARBA" id="ARBA00022842"/>
    </source>
</evidence>
<evidence type="ECO:0000256" key="2">
    <source>
        <dbReference type="ARBA" id="ARBA00009749"/>
    </source>
</evidence>
<feature type="transmembrane region" description="Helical" evidence="9">
    <location>
        <begin position="339"/>
        <end position="362"/>
    </location>
</feature>
<feature type="transmembrane region" description="Helical" evidence="9">
    <location>
        <begin position="194"/>
        <end position="216"/>
    </location>
</feature>
<keyword evidence="8 9" id="KW-0472">Membrane</keyword>
<evidence type="ECO:0000256" key="8">
    <source>
        <dbReference type="ARBA" id="ARBA00023136"/>
    </source>
</evidence>
<proteinExistence type="inferred from homology"/>
<dbReference type="InterPro" id="IPR045349">
    <property type="entry name" value="SLC41A1-3"/>
</dbReference>
<evidence type="ECO:0000256" key="6">
    <source>
        <dbReference type="ARBA" id="ARBA00022989"/>
    </source>
</evidence>
<organism evidence="11 12">
    <name type="scientific">Methanogenium organophilum</name>
    <dbReference type="NCBI Taxonomy" id="2199"/>
    <lineage>
        <taxon>Archaea</taxon>
        <taxon>Methanobacteriati</taxon>
        <taxon>Methanobacteriota</taxon>
        <taxon>Stenosarchaea group</taxon>
        <taxon>Methanomicrobia</taxon>
        <taxon>Methanomicrobiales</taxon>
        <taxon>Methanomicrobiaceae</taxon>
        <taxon>Methanogenium</taxon>
    </lineage>
</organism>
<dbReference type="EMBL" id="CP113361">
    <property type="protein sequence ID" value="WAI01515.1"/>
    <property type="molecule type" value="Genomic_DNA"/>
</dbReference>
<dbReference type="Gene3D" id="1.10.357.20">
    <property type="entry name" value="SLC41 divalent cation transporters, integral membrane domain"/>
    <property type="match status" value="2"/>
</dbReference>
<feature type="domain" description="SLC41A/MgtE integral membrane" evidence="10">
    <location>
        <begin position="263"/>
        <end position="394"/>
    </location>
</feature>
<dbReference type="InterPro" id="IPR036739">
    <property type="entry name" value="SLC41_membr_dom_sf"/>
</dbReference>
<feature type="transmembrane region" description="Helical" evidence="9">
    <location>
        <begin position="254"/>
        <end position="277"/>
    </location>
</feature>
<dbReference type="GO" id="GO:0016020">
    <property type="term" value="C:membrane"/>
    <property type="evidence" value="ECO:0007669"/>
    <property type="project" value="UniProtKB-SubCell"/>
</dbReference>
<evidence type="ECO:0000259" key="10">
    <source>
        <dbReference type="Pfam" id="PF01769"/>
    </source>
</evidence>